<comment type="similarity">
    <text evidence="1">Belongs to the Nudix hydrolase family.</text>
</comment>
<dbReference type="Gene3D" id="3.90.79.10">
    <property type="entry name" value="Nucleoside Triphosphate Pyrophosphohydrolase"/>
    <property type="match status" value="1"/>
</dbReference>
<dbReference type="Pfam" id="PF00293">
    <property type="entry name" value="NUDIX"/>
    <property type="match status" value="1"/>
</dbReference>
<dbReference type="PROSITE" id="PS51462">
    <property type="entry name" value="NUDIX"/>
    <property type="match status" value="1"/>
</dbReference>
<feature type="region of interest" description="Disordered" evidence="2">
    <location>
        <begin position="97"/>
        <end position="153"/>
    </location>
</feature>
<proteinExistence type="inferred from homology"/>
<evidence type="ECO:0000259" key="3">
    <source>
        <dbReference type="PROSITE" id="PS51462"/>
    </source>
</evidence>
<gene>
    <name evidence="4" type="ORF">AB5J54_40505</name>
</gene>
<dbReference type="AlphaFoldDB" id="A0AB39TC32"/>
<feature type="compositionally biased region" description="Basic residues" evidence="2">
    <location>
        <begin position="138"/>
        <end position="153"/>
    </location>
</feature>
<dbReference type="PANTHER" id="PTHR43736:SF1">
    <property type="entry name" value="DIHYDRONEOPTERIN TRIPHOSPHATE DIPHOSPHATASE"/>
    <property type="match status" value="1"/>
</dbReference>
<dbReference type="PANTHER" id="PTHR43736">
    <property type="entry name" value="ADP-RIBOSE PYROPHOSPHATASE"/>
    <property type="match status" value="1"/>
</dbReference>
<name>A0AB39TC32_9ACTN</name>
<dbReference type="EMBL" id="CP163444">
    <property type="protein sequence ID" value="XDQ76417.1"/>
    <property type="molecule type" value="Genomic_DNA"/>
</dbReference>
<reference evidence="4" key="1">
    <citation type="submission" date="2024-07" db="EMBL/GenBank/DDBJ databases">
        <authorList>
            <person name="Yu S.T."/>
        </authorList>
    </citation>
    <scope>NUCLEOTIDE SEQUENCE</scope>
    <source>
        <strain evidence="4">R44</strain>
    </source>
</reference>
<sequence length="153" mass="16764">MRRPSRDHLYSTVGEYLARHPGERDTLSGLLTALAGEEDPTSRASLPGHITCSGVVIDADGRVLHIEHKASGLLLSPGGHVETGDETLLAAALRELAEQTGIPPSPRQPYGSWTPTAGPARRRSDSPSAERLAENRRARNTARRRRRRSWSWS</sequence>
<evidence type="ECO:0000256" key="1">
    <source>
        <dbReference type="ARBA" id="ARBA00005582"/>
    </source>
</evidence>
<dbReference type="InterPro" id="IPR015797">
    <property type="entry name" value="NUDIX_hydrolase-like_dom_sf"/>
</dbReference>
<evidence type="ECO:0000256" key="2">
    <source>
        <dbReference type="SAM" id="MobiDB-lite"/>
    </source>
</evidence>
<accession>A0AB39TC32</accession>
<protein>
    <submittedName>
        <fullName evidence="4">NUDIX domain-containing protein</fullName>
    </submittedName>
</protein>
<organism evidence="4">
    <name type="scientific">Streptomyces sp. R44</name>
    <dbReference type="NCBI Taxonomy" id="3238633"/>
    <lineage>
        <taxon>Bacteria</taxon>
        <taxon>Bacillati</taxon>
        <taxon>Actinomycetota</taxon>
        <taxon>Actinomycetes</taxon>
        <taxon>Kitasatosporales</taxon>
        <taxon>Streptomycetaceae</taxon>
        <taxon>Streptomyces</taxon>
    </lineage>
</organism>
<evidence type="ECO:0000313" key="4">
    <source>
        <dbReference type="EMBL" id="XDQ76417.1"/>
    </source>
</evidence>
<dbReference type="RefSeq" id="WP_369149020.1">
    <property type="nucleotide sequence ID" value="NZ_CP163444.1"/>
</dbReference>
<dbReference type="InterPro" id="IPR000086">
    <property type="entry name" value="NUDIX_hydrolase_dom"/>
</dbReference>
<feature type="domain" description="Nudix hydrolase" evidence="3">
    <location>
        <begin position="47"/>
        <end position="153"/>
    </location>
</feature>
<dbReference type="SUPFAM" id="SSF55811">
    <property type="entry name" value="Nudix"/>
    <property type="match status" value="1"/>
</dbReference>